<evidence type="ECO:0000313" key="3">
    <source>
        <dbReference type="EMBL" id="NIJ53074.1"/>
    </source>
</evidence>
<organism evidence="3 4">
    <name type="scientific">Dyadobacter arcticus</name>
    <dbReference type="NCBI Taxonomy" id="1078754"/>
    <lineage>
        <taxon>Bacteria</taxon>
        <taxon>Pseudomonadati</taxon>
        <taxon>Bacteroidota</taxon>
        <taxon>Cytophagia</taxon>
        <taxon>Cytophagales</taxon>
        <taxon>Spirosomataceae</taxon>
        <taxon>Dyadobacter</taxon>
    </lineage>
</organism>
<dbReference type="Proteomes" id="UP001179181">
    <property type="component" value="Unassembled WGS sequence"/>
</dbReference>
<dbReference type="InterPro" id="IPR012908">
    <property type="entry name" value="PGAP1-ab_dom-like"/>
</dbReference>
<feature type="signal peptide" evidence="1">
    <location>
        <begin position="1"/>
        <end position="28"/>
    </location>
</feature>
<evidence type="ECO:0000313" key="4">
    <source>
        <dbReference type="Proteomes" id="UP001179181"/>
    </source>
</evidence>
<sequence>MKHLPKCERGKLCSFLSALVFTFCSTFAQDFQQQRQNQIDRLDVTGLEKTLLLNAGLTNEIESNYFKERSTSNFPTSEKVTAEEWRNLYERLIYADLRTEGSKIKGINTLEETDPYKLTKSNVIPIGIMNLESIYMSVSEIADNEARKKNGESIDFSIYKKFNIIYASVLQEDVYQSEVEFSFSPELYITNHPSKLDSVALDFQDGKGFKNYSVSDKLISHRFGSTGLNPIVIRFDANGKTWLFETSVNVRQLERVTPYKEFQLFANRISTDTAKFDRSARTMLAGGNVRIILGCDQLFNKPIIIAEGFDMGQNVTLDAIEANYRIPLSQYLTEGYDLVLLDYTDARTAIEDNAQVLKALIQQVNQMKIGNDQSVVIGESMSGLVARWALRQMENEGIAHHVKLMICYDTPHQGANVPVGLTQLLWEANPSLFTQVILKFFAKKWRNFYQALATPAGTQLLLHWGGQLTGGVGSKAPAFDAFRSQLLALGNGGYPQQSRNIAIIHGSMNAGDRTIFNNYNYGSRILRSWTPFALQNSNIDVHTNALNQNESVFRFATWGIFANAVGINRKYSSPLNDDFLPGGRSSAPVPNKLFKETSNFNFCFVPTFSSIDYQGPRTTQSERELLNVSSITNSQTPFSTIYGGLAANTNTAHVSAAFIGWTAIGQSENLLTNIPACPALPIPPVPTISTYNTCYPFSEKRTTEDNTANISVSLATPSNGQYIHNWTVLPTQQAFTSTGDQITFQAERPGAYQIICVRTYPNRRDLQSAFTTTMIVDNCDDTTVVPESSNPPIIPDPDPADVWEGDFLLTTAADLSVFAHYTPAPKTLYATLADGTFISSTVLEASGMFEEFAALFAEIDPRIALPVTLTAFNVTAKRKTGSSAAILLTWSTSSEINSDHFEIEKSNNGKDWETIAGVQAKNDSSENEDYSFVDTDLDFTTTYYRLKMVDQDGTFAYSKIQSLRFGVEHEIVAFPNPIDTGNELQLLLGDQQIASIRIFNLTGKLVFESDRPTQKYIVQDLPVGKYVLEIRLKNGSKSSRTFVKR</sequence>
<proteinExistence type="predicted"/>
<dbReference type="EMBL" id="JAASQJ010000002">
    <property type="protein sequence ID" value="NIJ53074.1"/>
    <property type="molecule type" value="Genomic_DNA"/>
</dbReference>
<feature type="chain" id="PRO_5046796398" description="GPI inositol-deacylase PGAP1-like alpha/beta domain-containing protein" evidence="1">
    <location>
        <begin position="29"/>
        <end position="1045"/>
    </location>
</feature>
<dbReference type="InterPro" id="IPR029058">
    <property type="entry name" value="AB_hydrolase_fold"/>
</dbReference>
<protein>
    <recommendedName>
        <fullName evidence="2">GPI inositol-deacylase PGAP1-like alpha/beta domain-containing protein</fullName>
    </recommendedName>
</protein>
<dbReference type="RefSeq" id="WP_229211851.1">
    <property type="nucleotide sequence ID" value="NZ_JAASQJ010000002.1"/>
</dbReference>
<reference evidence="3 4" key="1">
    <citation type="submission" date="2020-03" db="EMBL/GenBank/DDBJ databases">
        <title>Genomic Encyclopedia of Type Strains, Phase IV (KMG-IV): sequencing the most valuable type-strain genomes for metagenomic binning, comparative biology and taxonomic classification.</title>
        <authorList>
            <person name="Goeker M."/>
        </authorList>
    </citation>
    <scope>NUCLEOTIDE SEQUENCE [LARGE SCALE GENOMIC DNA]</scope>
    <source>
        <strain evidence="3 4">DSM 102865</strain>
    </source>
</reference>
<dbReference type="InterPro" id="IPR026444">
    <property type="entry name" value="Secre_tail"/>
</dbReference>
<dbReference type="SUPFAM" id="SSF53474">
    <property type="entry name" value="alpha/beta-Hydrolases"/>
    <property type="match status" value="1"/>
</dbReference>
<dbReference type="Gene3D" id="3.40.50.1820">
    <property type="entry name" value="alpha/beta hydrolase"/>
    <property type="match status" value="1"/>
</dbReference>
<dbReference type="InterPro" id="IPR013783">
    <property type="entry name" value="Ig-like_fold"/>
</dbReference>
<evidence type="ECO:0000259" key="2">
    <source>
        <dbReference type="Pfam" id="PF07819"/>
    </source>
</evidence>
<dbReference type="Gene3D" id="2.60.40.10">
    <property type="entry name" value="Immunoglobulins"/>
    <property type="match status" value="1"/>
</dbReference>
<feature type="domain" description="GPI inositol-deacylase PGAP1-like alpha/beta" evidence="2">
    <location>
        <begin position="350"/>
        <end position="418"/>
    </location>
</feature>
<gene>
    <name evidence="3" type="ORF">FHS68_002244</name>
</gene>
<accession>A0ABX0UJA6</accession>
<evidence type="ECO:0000256" key="1">
    <source>
        <dbReference type="SAM" id="SignalP"/>
    </source>
</evidence>
<keyword evidence="1" id="KW-0732">Signal</keyword>
<keyword evidence="4" id="KW-1185">Reference proteome</keyword>
<name>A0ABX0UJA6_9BACT</name>
<dbReference type="NCBIfam" id="TIGR04183">
    <property type="entry name" value="Por_Secre_tail"/>
    <property type="match status" value="1"/>
</dbReference>
<dbReference type="Pfam" id="PF07819">
    <property type="entry name" value="PGAP1"/>
    <property type="match status" value="1"/>
</dbReference>
<comment type="caution">
    <text evidence="3">The sequence shown here is derived from an EMBL/GenBank/DDBJ whole genome shotgun (WGS) entry which is preliminary data.</text>
</comment>